<feature type="region of interest" description="Disordered" evidence="1">
    <location>
        <begin position="169"/>
        <end position="189"/>
    </location>
</feature>
<feature type="compositionally biased region" description="Low complexity" evidence="1">
    <location>
        <begin position="273"/>
        <end position="283"/>
    </location>
</feature>
<reference evidence="3" key="1">
    <citation type="submission" date="2021-01" db="EMBL/GenBank/DDBJ databases">
        <authorList>
            <person name="Corre E."/>
            <person name="Pelletier E."/>
            <person name="Niang G."/>
            <person name="Scheremetjew M."/>
            <person name="Finn R."/>
            <person name="Kale V."/>
            <person name="Holt S."/>
            <person name="Cochrane G."/>
            <person name="Meng A."/>
            <person name="Brown T."/>
            <person name="Cohen L."/>
        </authorList>
    </citation>
    <scope>NUCLEOTIDE SEQUENCE</scope>
    <source>
        <strain evidence="3">UTEX LB 985</strain>
    </source>
</reference>
<evidence type="ECO:0000313" key="3">
    <source>
        <dbReference type="EMBL" id="CAD9454828.1"/>
    </source>
</evidence>
<sequence>MEIRTKVSAVVRTIVARMPKGFRKNNIVELEPVEQETKPLSNDYAVLALTVCVGLLMMIVGYRLARGRSSLKLTSKHTKKPAEYPVVTTLIVDETPTTVLDVLEPAVEAAAPAEEVMKQTAPAKAAVAMAPAEDKAVTTVLTAEEEAEVVALADKVAASVVVEALDSAVEEGAGATTAEEVQLESEEDQMAEVDITAQKNAEPTAKVATEATASVGALDGPETAPTPEAKVEPLATKPEASIGESPKKRPSKTPGLRLSRSFSKRSSEEIQAKADAAAAEPDASMVPIPPRRSSNTRRGSTPVRRISRSFSNGAMKMARAASFSKAQQRASAVM</sequence>
<evidence type="ECO:0000256" key="2">
    <source>
        <dbReference type="SAM" id="Phobius"/>
    </source>
</evidence>
<gene>
    <name evidence="3" type="ORF">CBRE1094_LOCUS17451</name>
</gene>
<feature type="region of interest" description="Disordered" evidence="1">
    <location>
        <begin position="213"/>
        <end position="313"/>
    </location>
</feature>
<keyword evidence="2" id="KW-0812">Transmembrane</keyword>
<protein>
    <submittedName>
        <fullName evidence="3">Uncharacterized protein</fullName>
    </submittedName>
</protein>
<organism evidence="3">
    <name type="scientific">Haptolina brevifila</name>
    <dbReference type="NCBI Taxonomy" id="156173"/>
    <lineage>
        <taxon>Eukaryota</taxon>
        <taxon>Haptista</taxon>
        <taxon>Haptophyta</taxon>
        <taxon>Prymnesiophyceae</taxon>
        <taxon>Prymnesiales</taxon>
        <taxon>Prymnesiaceae</taxon>
        <taxon>Haptolina</taxon>
    </lineage>
</organism>
<proteinExistence type="predicted"/>
<feature type="compositionally biased region" description="Low complexity" evidence="1">
    <location>
        <begin position="170"/>
        <end position="180"/>
    </location>
</feature>
<keyword evidence="2" id="KW-1133">Transmembrane helix</keyword>
<dbReference type="AlphaFoldDB" id="A0A7S2GKB0"/>
<keyword evidence="2" id="KW-0472">Membrane</keyword>
<accession>A0A7S2GKB0</accession>
<feature type="transmembrane region" description="Helical" evidence="2">
    <location>
        <begin position="44"/>
        <end position="65"/>
    </location>
</feature>
<dbReference type="EMBL" id="HBGU01031939">
    <property type="protein sequence ID" value="CAD9454828.1"/>
    <property type="molecule type" value="Transcribed_RNA"/>
</dbReference>
<evidence type="ECO:0000256" key="1">
    <source>
        <dbReference type="SAM" id="MobiDB-lite"/>
    </source>
</evidence>
<name>A0A7S2GKB0_9EUKA</name>